<dbReference type="InterPro" id="IPR036890">
    <property type="entry name" value="HATPase_C_sf"/>
</dbReference>
<evidence type="ECO:0000256" key="6">
    <source>
        <dbReference type="ARBA" id="ARBA00022679"/>
    </source>
</evidence>
<evidence type="ECO:0000256" key="11">
    <source>
        <dbReference type="ARBA" id="ARBA00022989"/>
    </source>
</evidence>
<dbReference type="EMBL" id="CP095071">
    <property type="protein sequence ID" value="UOQ86920.1"/>
    <property type="molecule type" value="Genomic_DNA"/>
</dbReference>
<feature type="domain" description="Histidine kinase" evidence="16">
    <location>
        <begin position="390"/>
        <end position="564"/>
    </location>
</feature>
<dbReference type="PROSITE" id="PS50885">
    <property type="entry name" value="HAMP"/>
    <property type="match status" value="1"/>
</dbReference>
<evidence type="ECO:0000256" key="9">
    <source>
        <dbReference type="ARBA" id="ARBA00022777"/>
    </source>
</evidence>
<dbReference type="SMART" id="SM00387">
    <property type="entry name" value="HATPase_c"/>
    <property type="match status" value="1"/>
</dbReference>
<dbReference type="Gene3D" id="3.30.565.10">
    <property type="entry name" value="Histidine kinase-like ATPase, C-terminal domain"/>
    <property type="match status" value="1"/>
</dbReference>
<feature type="domain" description="HAMP" evidence="17">
    <location>
        <begin position="282"/>
        <end position="334"/>
    </location>
</feature>
<dbReference type="Proteomes" id="UP000831537">
    <property type="component" value="Chromosome"/>
</dbReference>
<keyword evidence="19" id="KW-1185">Reference proteome</keyword>
<proteinExistence type="predicted"/>
<dbReference type="InterPro" id="IPR003594">
    <property type="entry name" value="HATPase_dom"/>
</dbReference>
<dbReference type="PROSITE" id="PS50109">
    <property type="entry name" value="HIS_KIN"/>
    <property type="match status" value="1"/>
</dbReference>
<keyword evidence="14" id="KW-0175">Coiled coil</keyword>
<keyword evidence="7 15" id="KW-0812">Transmembrane</keyword>
<dbReference type="Pfam" id="PF02518">
    <property type="entry name" value="HATPase_c"/>
    <property type="match status" value="1"/>
</dbReference>
<dbReference type="Pfam" id="PF02743">
    <property type="entry name" value="dCache_1"/>
    <property type="match status" value="1"/>
</dbReference>
<feature type="coiled-coil region" evidence="14">
    <location>
        <begin position="338"/>
        <end position="368"/>
    </location>
</feature>
<dbReference type="GO" id="GO:0016301">
    <property type="term" value="F:kinase activity"/>
    <property type="evidence" value="ECO:0007669"/>
    <property type="project" value="UniProtKB-KW"/>
</dbReference>
<dbReference type="SUPFAM" id="SSF158472">
    <property type="entry name" value="HAMP domain-like"/>
    <property type="match status" value="1"/>
</dbReference>
<keyword evidence="12" id="KW-0902">Two-component regulatory system</keyword>
<evidence type="ECO:0000313" key="18">
    <source>
        <dbReference type="EMBL" id="UOQ86920.1"/>
    </source>
</evidence>
<dbReference type="CDD" id="cd12912">
    <property type="entry name" value="PDC2_MCP_like"/>
    <property type="match status" value="1"/>
</dbReference>
<evidence type="ECO:0000256" key="2">
    <source>
        <dbReference type="ARBA" id="ARBA00004651"/>
    </source>
</evidence>
<dbReference type="PANTHER" id="PTHR34220:SF11">
    <property type="entry name" value="SENSOR PROTEIN KINASE HPTS"/>
    <property type="match status" value="1"/>
</dbReference>
<dbReference type="InterPro" id="IPR005467">
    <property type="entry name" value="His_kinase_dom"/>
</dbReference>
<name>A0ABY4GRC5_9BACI</name>
<evidence type="ECO:0000256" key="1">
    <source>
        <dbReference type="ARBA" id="ARBA00000085"/>
    </source>
</evidence>
<keyword evidence="6" id="KW-0808">Transferase</keyword>
<dbReference type="CDD" id="cd18773">
    <property type="entry name" value="PDC1_HK_sensor"/>
    <property type="match status" value="1"/>
</dbReference>
<dbReference type="InterPro" id="IPR010559">
    <property type="entry name" value="Sig_transdc_His_kin_internal"/>
</dbReference>
<evidence type="ECO:0000256" key="7">
    <source>
        <dbReference type="ARBA" id="ARBA00022692"/>
    </source>
</evidence>
<keyword evidence="10" id="KW-0067">ATP-binding</keyword>
<dbReference type="SMART" id="SM00304">
    <property type="entry name" value="HAMP"/>
    <property type="match status" value="1"/>
</dbReference>
<evidence type="ECO:0000259" key="17">
    <source>
        <dbReference type="PROSITE" id="PS50885"/>
    </source>
</evidence>
<dbReference type="RefSeq" id="WP_244747305.1">
    <property type="nucleotide sequence ID" value="NZ_CP095071.1"/>
</dbReference>
<evidence type="ECO:0000256" key="10">
    <source>
        <dbReference type="ARBA" id="ARBA00022840"/>
    </source>
</evidence>
<evidence type="ECO:0000256" key="12">
    <source>
        <dbReference type="ARBA" id="ARBA00023012"/>
    </source>
</evidence>
<dbReference type="InterPro" id="IPR050640">
    <property type="entry name" value="Bact_2-comp_sensor_kinase"/>
</dbReference>
<evidence type="ECO:0000256" key="8">
    <source>
        <dbReference type="ARBA" id="ARBA00022741"/>
    </source>
</evidence>
<evidence type="ECO:0000256" key="13">
    <source>
        <dbReference type="ARBA" id="ARBA00023136"/>
    </source>
</evidence>
<sequence>MQSSNSIQNQVEQYLNQNISVTNMQVDRFLKDYELITLPMVTDENVKRYLDLNSNQAFDRYEIYTEITNKMREIQKQNPAIDILYIITDSGHSVLSENRYYAPTIPFPTDQVYDYLKKEAPDSGKVVITPRKNIDGELVITYTRKIRDKNFQPRGILGVDISFQTIMEYWSVTDMKEGSKLMIVDDEGKLIYHPDSSLFGTYINEEVQLQLNKKEKGSFFSSSADNEMFYYYHTSDYTNWKTVITIPKSELFRPISNIRTTTIVTGTLAVLIALILGYNFTRRIVRPIRILQKHLKKMEKGIWTKVPIMNGTDEMIGLVNSYNQMIDELKKLIDKVYYTELNNQKTQLKIQQRELEWQKNELHALQAQINPHFLYNTLETINAYAVIKGADEISEMADSLAYMFRYSVKNLEVVTIVEELEHVRNYLTIHEHRMQENIALDIKIDPDQLLKDAVKLSLQPLVENAIGHGFNKGLANGKITIDAKEKDDLFYIMVEDNGTGIKKSRLEELELQLKNNPTHIDTDGIGLQNVHRRIQLIFGEEYGIQIESKEDCGTKIIIVIPNTKKT</sequence>
<dbReference type="InterPro" id="IPR033479">
    <property type="entry name" value="dCache_1"/>
</dbReference>
<evidence type="ECO:0000256" key="15">
    <source>
        <dbReference type="SAM" id="Phobius"/>
    </source>
</evidence>
<reference evidence="18 19" key="1">
    <citation type="submission" date="2022-04" db="EMBL/GenBank/DDBJ databases">
        <title>Gracilibacillus sp. isolated from saltern.</title>
        <authorList>
            <person name="Won M."/>
            <person name="Lee C.-M."/>
            <person name="Woen H.-Y."/>
            <person name="Kwon S.-W."/>
        </authorList>
    </citation>
    <scope>NUCLEOTIDE SEQUENCE [LARGE SCALE GENOMIC DNA]</scope>
    <source>
        <strain evidence="18 19">SSPM10-3</strain>
    </source>
</reference>
<protein>
    <recommendedName>
        <fullName evidence="3">histidine kinase</fullName>
        <ecNumber evidence="3">2.7.13.3</ecNumber>
    </recommendedName>
</protein>
<evidence type="ECO:0000256" key="3">
    <source>
        <dbReference type="ARBA" id="ARBA00012438"/>
    </source>
</evidence>
<keyword evidence="9 18" id="KW-0418">Kinase</keyword>
<dbReference type="Pfam" id="PF00672">
    <property type="entry name" value="HAMP"/>
    <property type="match status" value="1"/>
</dbReference>
<feature type="transmembrane region" description="Helical" evidence="15">
    <location>
        <begin position="263"/>
        <end position="281"/>
    </location>
</feature>
<keyword evidence="4" id="KW-1003">Cell membrane</keyword>
<keyword evidence="8" id="KW-0547">Nucleotide-binding</keyword>
<keyword evidence="5" id="KW-0597">Phosphoprotein</keyword>
<dbReference type="Gene3D" id="3.30.450.20">
    <property type="entry name" value="PAS domain"/>
    <property type="match status" value="1"/>
</dbReference>
<evidence type="ECO:0000256" key="14">
    <source>
        <dbReference type="SAM" id="Coils"/>
    </source>
</evidence>
<dbReference type="Gene3D" id="6.10.340.10">
    <property type="match status" value="1"/>
</dbReference>
<evidence type="ECO:0000256" key="4">
    <source>
        <dbReference type="ARBA" id="ARBA00022475"/>
    </source>
</evidence>
<dbReference type="SUPFAM" id="SSF55874">
    <property type="entry name" value="ATPase domain of HSP90 chaperone/DNA topoisomerase II/histidine kinase"/>
    <property type="match status" value="1"/>
</dbReference>
<dbReference type="EC" id="2.7.13.3" evidence="3"/>
<gene>
    <name evidence="18" type="ORF">MUN87_08565</name>
</gene>
<dbReference type="InterPro" id="IPR003660">
    <property type="entry name" value="HAMP_dom"/>
</dbReference>
<keyword evidence="11 15" id="KW-1133">Transmembrane helix</keyword>
<evidence type="ECO:0000259" key="16">
    <source>
        <dbReference type="PROSITE" id="PS50109"/>
    </source>
</evidence>
<comment type="subcellular location">
    <subcellularLocation>
        <location evidence="2">Cell membrane</location>
        <topology evidence="2">Multi-pass membrane protein</topology>
    </subcellularLocation>
</comment>
<accession>A0ABY4GRC5</accession>
<evidence type="ECO:0000256" key="5">
    <source>
        <dbReference type="ARBA" id="ARBA00022553"/>
    </source>
</evidence>
<comment type="catalytic activity">
    <reaction evidence="1">
        <text>ATP + protein L-histidine = ADP + protein N-phospho-L-histidine.</text>
        <dbReference type="EC" id="2.7.13.3"/>
    </reaction>
</comment>
<keyword evidence="13 15" id="KW-0472">Membrane</keyword>
<evidence type="ECO:0000313" key="19">
    <source>
        <dbReference type="Proteomes" id="UP000831537"/>
    </source>
</evidence>
<organism evidence="18 19">
    <name type="scientific">Gracilibacillus salinarum</name>
    <dbReference type="NCBI Taxonomy" id="2932255"/>
    <lineage>
        <taxon>Bacteria</taxon>
        <taxon>Bacillati</taxon>
        <taxon>Bacillota</taxon>
        <taxon>Bacilli</taxon>
        <taxon>Bacillales</taxon>
        <taxon>Bacillaceae</taxon>
        <taxon>Gracilibacillus</taxon>
    </lineage>
</organism>
<dbReference type="PANTHER" id="PTHR34220">
    <property type="entry name" value="SENSOR HISTIDINE KINASE YPDA"/>
    <property type="match status" value="1"/>
</dbReference>
<dbReference type="Pfam" id="PF06580">
    <property type="entry name" value="His_kinase"/>
    <property type="match status" value="1"/>
</dbReference>